<dbReference type="Proteomes" id="UP001500975">
    <property type="component" value="Unassembled WGS sequence"/>
</dbReference>
<dbReference type="InterPro" id="IPR024463">
    <property type="entry name" value="Transposase_TnpC_homeodom"/>
</dbReference>
<dbReference type="Pfam" id="PF13007">
    <property type="entry name" value="LZ_Tnp_IS66"/>
    <property type="match status" value="1"/>
</dbReference>
<accession>A0ABP8HKV4</accession>
<evidence type="ECO:0000256" key="1">
    <source>
        <dbReference type="SAM" id="MobiDB-lite"/>
    </source>
</evidence>
<dbReference type="InterPro" id="IPR052344">
    <property type="entry name" value="Transposase-related"/>
</dbReference>
<sequence length="646" mass="72319">MVTLPARSQSVIADDIDTLDPQELRERLRKADAQVAFQKAVMDKLTHENAILKRLKFAAKSEAYNAEQKSLLEETLDTDLAAVAAEIEALQGTRPPAERQQAKREKLPANLPRREIHHEPENTTCGCGAPLQRIGEDVAEKLDYQPGVFTVQRHIRGKWVCRCCERITQAPVPAHVIDKGMLTAGLLAQVLVAKYLDHLPLYRQEAVFERAGHVIARSTLAQWVGECGIQLQPLVDALAAELLRHDVLHADETPVAMLKPGAGKTHRAYLWSYCTTQFNPIKGVVFDFAESRGGQHVREFLKLGAGVEPGWQGKLVTDDFSGYKACFELGVTEVGCMAHARRKFHELWVNHGSAVGEQALKFFGELYNVEREASQADRDSRLQLRRRRSRPVADALHQWMRQQRQKIPDGSATAKAIDYNLKRWDALTRFLEDGDLPIDNNWVENRIRPIALGRQNWLFAGSLRAGKRAAAVMSLIHSAKVRCQALREQAPQSVRRPPCAVGNDKFDSFGGITLSGSRSTSSHRLKQTSTKQRRRPHESATPSEGEVHARLSISNRVDTKRVHAKKMIFAVSKKAIAYDPKRASTERHASEARDKPSPAGANVAWLGLAMGLPAARHLNCSEGCPYRKQHDFRKAWTYDSKRTLCV</sequence>
<evidence type="ECO:0000313" key="6">
    <source>
        <dbReference type="Proteomes" id="UP001500975"/>
    </source>
</evidence>
<feature type="region of interest" description="Disordered" evidence="1">
    <location>
        <begin position="512"/>
        <end position="552"/>
    </location>
</feature>
<keyword evidence="6" id="KW-1185">Reference proteome</keyword>
<feature type="domain" description="Transposase IS66 central" evidence="2">
    <location>
        <begin position="179"/>
        <end position="467"/>
    </location>
</feature>
<dbReference type="PANTHER" id="PTHR33678:SF1">
    <property type="entry name" value="BLL1576 PROTEIN"/>
    <property type="match status" value="1"/>
</dbReference>
<dbReference type="InterPro" id="IPR004291">
    <property type="entry name" value="Transposase_IS66_central"/>
</dbReference>
<dbReference type="Pfam" id="PF13005">
    <property type="entry name" value="zf-IS66"/>
    <property type="match status" value="1"/>
</dbReference>
<reference evidence="6" key="1">
    <citation type="journal article" date="2019" name="Int. J. Syst. Evol. Microbiol.">
        <title>The Global Catalogue of Microorganisms (GCM) 10K type strain sequencing project: providing services to taxonomists for standard genome sequencing and annotation.</title>
        <authorList>
            <consortium name="The Broad Institute Genomics Platform"/>
            <consortium name="The Broad Institute Genome Sequencing Center for Infectious Disease"/>
            <person name="Wu L."/>
            <person name="Ma J."/>
        </authorList>
    </citation>
    <scope>NUCLEOTIDE SEQUENCE [LARGE SCALE GENOMIC DNA]</scope>
    <source>
        <strain evidence="6">JCM 17804</strain>
    </source>
</reference>
<evidence type="ECO:0008006" key="7">
    <source>
        <dbReference type="Google" id="ProtNLM"/>
    </source>
</evidence>
<evidence type="ECO:0000313" key="5">
    <source>
        <dbReference type="EMBL" id="GAA4340553.1"/>
    </source>
</evidence>
<comment type="caution">
    <text evidence="5">The sequence shown here is derived from an EMBL/GenBank/DDBJ whole genome shotgun (WGS) entry which is preliminary data.</text>
</comment>
<organism evidence="5 6">
    <name type="scientific">Variovorax defluvii</name>
    <dbReference type="NCBI Taxonomy" id="913761"/>
    <lineage>
        <taxon>Bacteria</taxon>
        <taxon>Pseudomonadati</taxon>
        <taxon>Pseudomonadota</taxon>
        <taxon>Betaproteobacteria</taxon>
        <taxon>Burkholderiales</taxon>
        <taxon>Comamonadaceae</taxon>
        <taxon>Variovorax</taxon>
    </lineage>
</organism>
<dbReference type="Pfam" id="PF03050">
    <property type="entry name" value="DDE_Tnp_IS66"/>
    <property type="match status" value="1"/>
</dbReference>
<evidence type="ECO:0000259" key="4">
    <source>
        <dbReference type="Pfam" id="PF13007"/>
    </source>
</evidence>
<dbReference type="NCBIfam" id="NF033517">
    <property type="entry name" value="transpos_IS66"/>
    <property type="match status" value="1"/>
</dbReference>
<feature type="compositionally biased region" description="Basic residues" evidence="1">
    <location>
        <begin position="521"/>
        <end position="536"/>
    </location>
</feature>
<evidence type="ECO:0000259" key="3">
    <source>
        <dbReference type="Pfam" id="PF13005"/>
    </source>
</evidence>
<evidence type="ECO:0000259" key="2">
    <source>
        <dbReference type="Pfam" id="PF03050"/>
    </source>
</evidence>
<dbReference type="InterPro" id="IPR024474">
    <property type="entry name" value="Znf_dom_IS66"/>
</dbReference>
<feature type="domain" description="Transposase TnpC homeodomain" evidence="4">
    <location>
        <begin position="45"/>
        <end position="116"/>
    </location>
</feature>
<gene>
    <name evidence="5" type="ORF">GCM10023165_20610</name>
</gene>
<name>A0ABP8HKV4_9BURK</name>
<proteinExistence type="predicted"/>
<dbReference type="EMBL" id="BAABGJ010000017">
    <property type="protein sequence ID" value="GAA4340553.1"/>
    <property type="molecule type" value="Genomic_DNA"/>
</dbReference>
<protein>
    <recommendedName>
        <fullName evidence="7">Transposase</fullName>
    </recommendedName>
</protein>
<feature type="domain" description="Transposase IS66 zinc-finger binding" evidence="3">
    <location>
        <begin position="123"/>
        <end position="165"/>
    </location>
</feature>
<dbReference type="PANTHER" id="PTHR33678">
    <property type="entry name" value="BLL1576 PROTEIN"/>
    <property type="match status" value="1"/>
</dbReference>